<keyword evidence="2" id="KW-0732">Signal</keyword>
<proteinExistence type="inferred from homology"/>
<keyword evidence="3" id="KW-0675">Receptor</keyword>
<dbReference type="Gene3D" id="3.40.190.10">
    <property type="entry name" value="Periplasmic binding protein-like II"/>
    <property type="match status" value="1"/>
</dbReference>
<dbReference type="CDD" id="cd07012">
    <property type="entry name" value="PBP2_Bug_TTT"/>
    <property type="match status" value="1"/>
</dbReference>
<comment type="similarity">
    <text evidence="1">Belongs to the UPF0065 (bug) family.</text>
</comment>
<evidence type="ECO:0000313" key="4">
    <source>
        <dbReference type="Proteomes" id="UP000236884"/>
    </source>
</evidence>
<organism evidence="3 4">
    <name type="scientific">Variibacter gotjawalensis</name>
    <dbReference type="NCBI Taxonomy" id="1333996"/>
    <lineage>
        <taxon>Bacteria</taxon>
        <taxon>Pseudomonadati</taxon>
        <taxon>Pseudomonadota</taxon>
        <taxon>Alphaproteobacteria</taxon>
        <taxon>Hyphomicrobiales</taxon>
        <taxon>Nitrobacteraceae</taxon>
        <taxon>Variibacter</taxon>
    </lineage>
</organism>
<keyword evidence="4" id="KW-1185">Reference proteome</keyword>
<feature type="signal peptide" evidence="2">
    <location>
        <begin position="1"/>
        <end position="26"/>
    </location>
</feature>
<feature type="chain" id="PRO_5006615628" evidence="2">
    <location>
        <begin position="27"/>
        <end position="329"/>
    </location>
</feature>
<dbReference type="Proteomes" id="UP000236884">
    <property type="component" value="Chromosome"/>
</dbReference>
<dbReference type="SUPFAM" id="SSF53850">
    <property type="entry name" value="Periplasmic binding protein-like II"/>
    <property type="match status" value="1"/>
</dbReference>
<name>A0A0S3PV91_9BRAD</name>
<dbReference type="PIRSF" id="PIRSF017082">
    <property type="entry name" value="YflP"/>
    <property type="match status" value="1"/>
</dbReference>
<dbReference type="PANTHER" id="PTHR42928:SF5">
    <property type="entry name" value="BLR1237 PROTEIN"/>
    <property type="match status" value="1"/>
</dbReference>
<dbReference type="PANTHER" id="PTHR42928">
    <property type="entry name" value="TRICARBOXYLATE-BINDING PROTEIN"/>
    <property type="match status" value="1"/>
</dbReference>
<protein>
    <submittedName>
        <fullName evidence="3">Tripartite tricarboxylate transporter family receptor</fullName>
    </submittedName>
</protein>
<accession>A0A0S3PV91</accession>
<sequence length="329" mass="34515">MARIGRRTFSKSAGLAVAAGALPRLAAPAFAQSKWPDKPVKFIVPLAPGGAIDFVARACGEVLSRTLGHQIVVENRTGAGGTVGMNSAMESAPDGYTVLITNDNAASAPHILKLPHDYTKTLVPIIDLAHQPLVLGVHPSLGVNSVAEYVARAKKSPAVGFGSSGVGSNQHVLGEWFAREAGVKLDHIPYRGAGQAVNDLVAGHVGSALLGPTALISHHKAGTIKIIGQSTATRAPTLPDIPTLQESGYKDLVLDVWYAAFAPPGTPPALVKELNAALEMSLKDPKLRENFEKGSLEPIGGPPEKLGELARADSIKYERLIRELNIRAG</sequence>
<reference evidence="3 4" key="1">
    <citation type="submission" date="2015-08" db="EMBL/GenBank/DDBJ databases">
        <title>Investigation of the bacterial diversity of lava forest soil.</title>
        <authorList>
            <person name="Lee J.S."/>
        </authorList>
    </citation>
    <scope>NUCLEOTIDE SEQUENCE [LARGE SCALE GENOMIC DNA]</scope>
    <source>
        <strain evidence="3 4">GJW-30</strain>
    </source>
</reference>
<gene>
    <name evidence="3" type="ORF">GJW-30_1_02412</name>
</gene>
<dbReference type="PROSITE" id="PS51318">
    <property type="entry name" value="TAT"/>
    <property type="match status" value="1"/>
</dbReference>
<dbReference type="EMBL" id="AP014946">
    <property type="protein sequence ID" value="BAT59877.1"/>
    <property type="molecule type" value="Genomic_DNA"/>
</dbReference>
<dbReference type="KEGG" id="vgo:GJW-30_1_02412"/>
<dbReference type="InterPro" id="IPR005064">
    <property type="entry name" value="BUG"/>
</dbReference>
<dbReference type="Gene3D" id="3.40.190.150">
    <property type="entry name" value="Bordetella uptake gene, domain 1"/>
    <property type="match status" value="1"/>
</dbReference>
<dbReference type="Pfam" id="PF03401">
    <property type="entry name" value="TctC"/>
    <property type="match status" value="1"/>
</dbReference>
<dbReference type="AlphaFoldDB" id="A0A0S3PV91"/>
<evidence type="ECO:0000256" key="1">
    <source>
        <dbReference type="ARBA" id="ARBA00006987"/>
    </source>
</evidence>
<evidence type="ECO:0000256" key="2">
    <source>
        <dbReference type="SAM" id="SignalP"/>
    </source>
</evidence>
<dbReference type="InterPro" id="IPR006311">
    <property type="entry name" value="TAT_signal"/>
</dbReference>
<evidence type="ECO:0000313" key="3">
    <source>
        <dbReference type="EMBL" id="BAT59877.1"/>
    </source>
</evidence>
<dbReference type="InterPro" id="IPR042100">
    <property type="entry name" value="Bug_dom1"/>
</dbReference>